<dbReference type="OrthoDB" id="427480at2759"/>
<accession>A0A183DWM0</accession>
<dbReference type="Proteomes" id="UP000271098">
    <property type="component" value="Unassembled WGS sequence"/>
</dbReference>
<organism evidence="6">
    <name type="scientific">Gongylonema pulchrum</name>
    <dbReference type="NCBI Taxonomy" id="637853"/>
    <lineage>
        <taxon>Eukaryota</taxon>
        <taxon>Metazoa</taxon>
        <taxon>Ecdysozoa</taxon>
        <taxon>Nematoda</taxon>
        <taxon>Chromadorea</taxon>
        <taxon>Rhabditida</taxon>
        <taxon>Spirurina</taxon>
        <taxon>Spiruromorpha</taxon>
        <taxon>Spiruroidea</taxon>
        <taxon>Gongylonematidae</taxon>
        <taxon>Gongylonema</taxon>
    </lineage>
</organism>
<evidence type="ECO:0000313" key="5">
    <source>
        <dbReference type="Proteomes" id="UP000271098"/>
    </source>
</evidence>
<keyword evidence="2" id="KW-0812">Transmembrane</keyword>
<name>A0A183DWM0_9BILA</name>
<dbReference type="InterPro" id="IPR052402">
    <property type="entry name" value="ADCK_kinase"/>
</dbReference>
<reference evidence="6" key="1">
    <citation type="submission" date="2016-06" db="UniProtKB">
        <authorList>
            <consortium name="WormBaseParasite"/>
        </authorList>
    </citation>
    <scope>IDENTIFICATION</scope>
</reference>
<dbReference type="Pfam" id="PF03109">
    <property type="entry name" value="ABC1"/>
    <property type="match status" value="1"/>
</dbReference>
<dbReference type="InterPro" id="IPR000719">
    <property type="entry name" value="Prot_kinase_dom"/>
</dbReference>
<keyword evidence="2" id="KW-0472">Membrane</keyword>
<dbReference type="InterPro" id="IPR011009">
    <property type="entry name" value="Kinase-like_dom_sf"/>
</dbReference>
<dbReference type="AlphaFoldDB" id="A0A183DWM0"/>
<evidence type="ECO:0000313" key="4">
    <source>
        <dbReference type="EMBL" id="VDN21674.1"/>
    </source>
</evidence>
<dbReference type="PROSITE" id="PS50011">
    <property type="entry name" value="PROTEIN_KINASE_DOM"/>
    <property type="match status" value="1"/>
</dbReference>
<dbReference type="PANTHER" id="PTHR45890">
    <property type="entry name" value="AARF DOMAIN CONTAINING KINASE 2 (PREDICTED)"/>
    <property type="match status" value="1"/>
</dbReference>
<dbReference type="WBParaSite" id="GPUH_0001312501-mRNA-1">
    <property type="protein sequence ID" value="GPUH_0001312501-mRNA-1"/>
    <property type="gene ID" value="GPUH_0001312501"/>
</dbReference>
<dbReference type="GO" id="GO:0004672">
    <property type="term" value="F:protein kinase activity"/>
    <property type="evidence" value="ECO:0007669"/>
    <property type="project" value="InterPro"/>
</dbReference>
<feature type="domain" description="Protein kinase" evidence="3">
    <location>
        <begin position="115"/>
        <end position="318"/>
    </location>
</feature>
<keyword evidence="5" id="KW-1185">Reference proteome</keyword>
<dbReference type="GO" id="GO:0005524">
    <property type="term" value="F:ATP binding"/>
    <property type="evidence" value="ECO:0007669"/>
    <property type="project" value="InterPro"/>
</dbReference>
<dbReference type="InterPro" id="IPR004147">
    <property type="entry name" value="ABC1_dom"/>
</dbReference>
<dbReference type="PANTHER" id="PTHR45890:SF1">
    <property type="entry name" value="AARF DOMAIN CONTAINING KINASE 2"/>
    <property type="match status" value="1"/>
</dbReference>
<protein>
    <submittedName>
        <fullName evidence="6">Protein kinase domain-containing protein</fullName>
    </submittedName>
</protein>
<evidence type="ECO:0000256" key="2">
    <source>
        <dbReference type="SAM" id="Phobius"/>
    </source>
</evidence>
<dbReference type="GO" id="GO:0005739">
    <property type="term" value="C:mitochondrion"/>
    <property type="evidence" value="ECO:0007669"/>
    <property type="project" value="TreeGrafter"/>
</dbReference>
<comment type="similarity">
    <text evidence="1">Belongs to the protein kinase superfamily. ADCK protein kinase family.</text>
</comment>
<gene>
    <name evidence="4" type="ORF">GPUH_LOCUS13111</name>
</gene>
<evidence type="ECO:0000259" key="3">
    <source>
        <dbReference type="PROSITE" id="PS50011"/>
    </source>
</evidence>
<keyword evidence="2" id="KW-1133">Transmembrane helix</keyword>
<dbReference type="SUPFAM" id="SSF56112">
    <property type="entry name" value="Protein kinase-like (PK-like)"/>
    <property type="match status" value="1"/>
</dbReference>
<evidence type="ECO:0000256" key="1">
    <source>
        <dbReference type="ARBA" id="ARBA00009670"/>
    </source>
</evidence>
<sequence length="318" mass="36930">MQIQWSIIWSVNLLCRLVTLTVFFVPLGMFLPVAYFWSTFREYWWRCAIWLVQRSGPTFIKLGQWASTRRDIFSKEFCDRMSILHTKTTFRQWNLSQFALDDLFGDRRWQKFIVSVQSDPVGSGCIAQVYKGVVDVHKFEEITGIDVPFAKSRYLTVAIKVAKEGVRERIAIDLSILRAAVRLVQIVLPGLMYVDPVSCLNQFEEVLKLQVDLRNEARALKRFSNNFDPVKTGVRFPQVLCYSRDVIIETHETGIYINRLVTDEHLMKEKSAVKKKVALIGARTLLKMIFVDNFVHGDLHPGNILVRFIVGHFLLRHF</sequence>
<proteinExistence type="inferred from homology"/>
<reference evidence="4 5" key="2">
    <citation type="submission" date="2018-11" db="EMBL/GenBank/DDBJ databases">
        <authorList>
            <consortium name="Pathogen Informatics"/>
        </authorList>
    </citation>
    <scope>NUCLEOTIDE SEQUENCE [LARGE SCALE GENOMIC DNA]</scope>
</reference>
<evidence type="ECO:0000313" key="6">
    <source>
        <dbReference type="WBParaSite" id="GPUH_0001312501-mRNA-1"/>
    </source>
</evidence>
<feature type="transmembrane region" description="Helical" evidence="2">
    <location>
        <begin position="12"/>
        <end position="37"/>
    </location>
</feature>
<dbReference type="EMBL" id="UYRT01079926">
    <property type="protein sequence ID" value="VDN21674.1"/>
    <property type="molecule type" value="Genomic_DNA"/>
</dbReference>